<keyword evidence="3" id="KW-1185">Reference proteome</keyword>
<dbReference type="EnsemblMetazoa" id="CJA42750a.1">
    <property type="protein sequence ID" value="CJA42750a.1"/>
    <property type="gene ID" value="WBGene00218598"/>
</dbReference>
<dbReference type="AlphaFoldDB" id="A0A8R1EXD8"/>
<evidence type="ECO:0000313" key="3">
    <source>
        <dbReference type="Proteomes" id="UP000005237"/>
    </source>
</evidence>
<feature type="compositionally biased region" description="Polar residues" evidence="1">
    <location>
        <begin position="237"/>
        <end position="252"/>
    </location>
</feature>
<organism evidence="2 3">
    <name type="scientific">Caenorhabditis japonica</name>
    <dbReference type="NCBI Taxonomy" id="281687"/>
    <lineage>
        <taxon>Eukaryota</taxon>
        <taxon>Metazoa</taxon>
        <taxon>Ecdysozoa</taxon>
        <taxon>Nematoda</taxon>
        <taxon>Chromadorea</taxon>
        <taxon>Rhabditida</taxon>
        <taxon>Rhabditina</taxon>
        <taxon>Rhabditomorpha</taxon>
        <taxon>Rhabditoidea</taxon>
        <taxon>Rhabditidae</taxon>
        <taxon>Peloderinae</taxon>
        <taxon>Caenorhabditis</taxon>
    </lineage>
</organism>
<feature type="compositionally biased region" description="Basic and acidic residues" evidence="1">
    <location>
        <begin position="221"/>
        <end position="236"/>
    </location>
</feature>
<reference evidence="2" key="2">
    <citation type="submission" date="2022-06" db="UniProtKB">
        <authorList>
            <consortium name="EnsemblMetazoa"/>
        </authorList>
    </citation>
    <scope>IDENTIFICATION</scope>
    <source>
        <strain evidence="2">DF5081</strain>
    </source>
</reference>
<evidence type="ECO:0000313" key="2">
    <source>
        <dbReference type="EnsemblMetazoa" id="CJA42750a.1"/>
    </source>
</evidence>
<dbReference type="Proteomes" id="UP000005237">
    <property type="component" value="Unassembled WGS sequence"/>
</dbReference>
<reference evidence="3" key="1">
    <citation type="submission" date="2010-08" db="EMBL/GenBank/DDBJ databases">
        <authorList>
            <consortium name="Caenorhabditis japonica Sequencing Consortium"/>
            <person name="Wilson R.K."/>
        </authorList>
    </citation>
    <scope>NUCLEOTIDE SEQUENCE [LARGE SCALE GENOMIC DNA]</scope>
    <source>
        <strain evidence="3">DF5081</strain>
    </source>
</reference>
<sequence>MYASNYRQHIHTIIMSSTKRPEPAQYAAKPRIVDTSVASFFNKLSRAEAEKLVVRIQGLDQWEAPKSPMSRGSVLAYVLKGTLSSPVQHFEEMTARLPFLDDSKIRSAFFHTRRGSPKDAQTSVTGLAAHSAPQLNYRQDSDIDLWLLTCQRSARTAVRDSYITDSAEQRELAPTATNSVANKSSKYAVSFPAPESWNSIGRNTNVSKIIHNTRAKKASWDFHRTKTTGKEGDSQRSRLTPRSATKDYSQSNSALRTNWRHWDFGEENDQFMEIVKEWTEPRPVDNLMVNRHGQTLSRPADYDEQLPSLKAHYESKTTTYGQAYEGLKGNIKNHFGTGSWVFQQYGAPAHRAKATEQWFKGNFPEFLTAAG</sequence>
<accession>A0A8R1EXD8</accession>
<feature type="region of interest" description="Disordered" evidence="1">
    <location>
        <begin position="221"/>
        <end position="252"/>
    </location>
</feature>
<evidence type="ECO:0000256" key="1">
    <source>
        <dbReference type="SAM" id="MobiDB-lite"/>
    </source>
</evidence>
<name>A0A8R1EXD8_CAEJA</name>
<proteinExistence type="predicted"/>
<protein>
    <submittedName>
        <fullName evidence="2">Uncharacterized protein</fullName>
    </submittedName>
</protein>